<reference evidence="5 6" key="1">
    <citation type="journal article" date="2013" name="Genome Announc.">
        <title>Draft Genome Sequence of Arthrobacter gangotriensis Strain Lz1yT, Isolated from a Penguin Rookery Soil Sample Collected in Antarctica, near the Indian Station Dakshin Gangotri.</title>
        <authorList>
            <person name="Shivaji S."/>
            <person name="Ara S."/>
            <person name="Bandi S."/>
            <person name="Singh A."/>
            <person name="Kumar Pinnaka A."/>
        </authorList>
    </citation>
    <scope>NUCLEOTIDE SEQUENCE [LARGE SCALE GENOMIC DNA]</scope>
    <source>
        <strain evidence="5 6">Lz1y</strain>
    </source>
</reference>
<dbReference type="Gene3D" id="3.20.20.70">
    <property type="entry name" value="Aldolase class I"/>
    <property type="match status" value="1"/>
</dbReference>
<evidence type="ECO:0000313" key="6">
    <source>
        <dbReference type="Proteomes" id="UP000012015"/>
    </source>
</evidence>
<feature type="domain" description="NADH:flavin oxidoreductase/NADH oxidase N-terminal" evidence="4">
    <location>
        <begin position="170"/>
        <end position="502"/>
    </location>
</feature>
<dbReference type="SUPFAM" id="SSF51395">
    <property type="entry name" value="FMN-linked oxidoreductases"/>
    <property type="match status" value="1"/>
</dbReference>
<dbReference type="FunFam" id="3.20.20.70:FF:000059">
    <property type="entry name" value="N-ethylmaleimide reductase, FMN-linked"/>
    <property type="match status" value="1"/>
</dbReference>
<dbReference type="AlphaFoldDB" id="M7MZE9"/>
<evidence type="ECO:0000256" key="2">
    <source>
        <dbReference type="ARBA" id="ARBA00005979"/>
    </source>
</evidence>
<evidence type="ECO:0000313" key="5">
    <source>
        <dbReference type="EMBL" id="EMR00432.1"/>
    </source>
</evidence>
<evidence type="ECO:0000256" key="3">
    <source>
        <dbReference type="ARBA" id="ARBA00023002"/>
    </source>
</evidence>
<dbReference type="Gene3D" id="3.10.180.10">
    <property type="entry name" value="2,3-Dihydroxybiphenyl 1,2-Dioxygenase, domain 1"/>
    <property type="match status" value="1"/>
</dbReference>
<dbReference type="InterPro" id="IPR045247">
    <property type="entry name" value="Oye-like"/>
</dbReference>
<dbReference type="EC" id="1.-.-.-" evidence="5"/>
<dbReference type="EMBL" id="AOCK01000001">
    <property type="protein sequence ID" value="EMR00432.1"/>
    <property type="molecule type" value="Genomic_DNA"/>
</dbReference>
<dbReference type="PANTHER" id="PTHR22893">
    <property type="entry name" value="NADH OXIDOREDUCTASE-RELATED"/>
    <property type="match status" value="1"/>
</dbReference>
<name>M7MZE9_9MICC</name>
<dbReference type="PATRIC" id="fig|1276920.7.peg.437"/>
<dbReference type="GO" id="GO:0005829">
    <property type="term" value="C:cytosol"/>
    <property type="evidence" value="ECO:0007669"/>
    <property type="project" value="TreeGrafter"/>
</dbReference>
<comment type="similarity">
    <text evidence="2">Belongs to the NADH:flavin oxidoreductase/NADH oxidase family.</text>
</comment>
<dbReference type="InterPro" id="IPR013785">
    <property type="entry name" value="Aldolase_TIM"/>
</dbReference>
<comment type="caution">
    <text evidence="5">The sequence shown here is derived from an EMBL/GenBank/DDBJ whole genome shotgun (WGS) entry which is preliminary data.</text>
</comment>
<evidence type="ECO:0000259" key="4">
    <source>
        <dbReference type="Pfam" id="PF00724"/>
    </source>
</evidence>
<sequence length="525" mass="55973">MAHAEDPGVPGGAACAVPRAAWIWKALPARIFPLGARLVAHWGLTAPWGSPAAEAERLPGPGATHKWDVLDEVPHVQWTTLADPEGNLFCIAEHPPADHQGCRTGVPPARQPVSRVYGRVDHAPAGLPGVVEEEPCSTPRMRRGPEGIALPRGWLHQATTPQRLEYCPMDLFSPLTLGDLELPNRLVMAPLTRSRSCTDGVPNDDVVEYYRQRASMGLIVSEGVYPSFTGQGFVRQPGLVTQEQIAGWKRVTDAVHAEGGLIVAQVMHAGRVTHTETTGQEHVVAPSAIAVDGMTRTYTGKHAYPVPHALETDELPGIVEEFVTGSINAMAAGFDGVELHGANGYLLHEFLAPSANTRTDFNGGSPENRARFVIEVVTAVANAIGAGRTGLRISPEHNVQGALEADPVDVAATYAALIDGIAPLGLAALSVLHADPAGTLVQDLRSRFNGPVLLNTGFQKITTFDDAVAVAANGWGDAVVVGRPAIANPDLVRRWQEGLPLNEPDSSTFYTEGAAGYTDYPFWQN</sequence>
<proteinExistence type="inferred from homology"/>
<dbReference type="SUPFAM" id="SSF54593">
    <property type="entry name" value="Glyoxalase/Bleomycin resistance protein/Dihydroxybiphenyl dioxygenase"/>
    <property type="match status" value="1"/>
</dbReference>
<evidence type="ECO:0000256" key="1">
    <source>
        <dbReference type="ARBA" id="ARBA00001917"/>
    </source>
</evidence>
<dbReference type="Pfam" id="PF00724">
    <property type="entry name" value="Oxidored_FMN"/>
    <property type="match status" value="1"/>
</dbReference>
<dbReference type="GO" id="GO:0010181">
    <property type="term" value="F:FMN binding"/>
    <property type="evidence" value="ECO:0007669"/>
    <property type="project" value="InterPro"/>
</dbReference>
<organism evidence="5 6">
    <name type="scientific">Paeniglutamicibacter gangotriensis Lz1y</name>
    <dbReference type="NCBI Taxonomy" id="1276920"/>
    <lineage>
        <taxon>Bacteria</taxon>
        <taxon>Bacillati</taxon>
        <taxon>Actinomycetota</taxon>
        <taxon>Actinomycetes</taxon>
        <taxon>Micrococcales</taxon>
        <taxon>Micrococcaceae</taxon>
        <taxon>Paeniglutamicibacter</taxon>
    </lineage>
</organism>
<dbReference type="InterPro" id="IPR001155">
    <property type="entry name" value="OxRdtase_FMN_N"/>
</dbReference>
<keyword evidence="3 5" id="KW-0560">Oxidoreductase</keyword>
<keyword evidence="6" id="KW-1185">Reference proteome</keyword>
<dbReference type="Proteomes" id="UP000012015">
    <property type="component" value="Unassembled WGS sequence"/>
</dbReference>
<dbReference type="CDD" id="cd02933">
    <property type="entry name" value="OYE_like_FMN"/>
    <property type="match status" value="1"/>
</dbReference>
<comment type="cofactor">
    <cofactor evidence="1">
        <name>FMN</name>
        <dbReference type="ChEBI" id="CHEBI:58210"/>
    </cofactor>
</comment>
<dbReference type="PANTHER" id="PTHR22893:SF91">
    <property type="entry name" value="NADPH DEHYDROGENASE 2-RELATED"/>
    <property type="match status" value="1"/>
</dbReference>
<dbReference type="STRING" id="1276920.ADIAG_00439"/>
<gene>
    <name evidence="5" type="ORF">ADIAG_00439</name>
</gene>
<dbReference type="InterPro" id="IPR029068">
    <property type="entry name" value="Glyas_Bleomycin-R_OHBP_Dase"/>
</dbReference>
<dbReference type="GO" id="GO:0016628">
    <property type="term" value="F:oxidoreductase activity, acting on the CH-CH group of donors, NAD or NADP as acceptor"/>
    <property type="evidence" value="ECO:0007669"/>
    <property type="project" value="UniProtKB-ARBA"/>
</dbReference>
<dbReference type="eggNOG" id="COG1902">
    <property type="taxonomic scope" value="Bacteria"/>
</dbReference>
<accession>M7MZE9</accession>
<protein>
    <submittedName>
        <fullName evidence="5">FAD/FMN-binding family oxidoreductase protein</fullName>
        <ecNumber evidence="5">1.-.-.-</ecNumber>
    </submittedName>
</protein>